<dbReference type="SFLD" id="SFLDG01129">
    <property type="entry name" value="C1.5:_HAD__Beta-PGM__Phosphata"/>
    <property type="match status" value="1"/>
</dbReference>
<dbReference type="InterPro" id="IPR023198">
    <property type="entry name" value="PGP-like_dom2"/>
</dbReference>
<dbReference type="RefSeq" id="WP_330973120.1">
    <property type="nucleotide sequence ID" value="NZ_JAZGLY010000001.1"/>
</dbReference>
<dbReference type="EMBL" id="JAZGLY010000001">
    <property type="protein sequence ID" value="MEE6185711.1"/>
    <property type="molecule type" value="Genomic_DNA"/>
</dbReference>
<dbReference type="Gene3D" id="3.40.50.1000">
    <property type="entry name" value="HAD superfamily/HAD-like"/>
    <property type="match status" value="1"/>
</dbReference>
<dbReference type="InterPro" id="IPR036412">
    <property type="entry name" value="HAD-like_sf"/>
</dbReference>
<protein>
    <submittedName>
        <fullName evidence="1">YjjG family noncanonical pyrimidine nucleotidase</fullName>
    </submittedName>
</protein>
<comment type="caution">
    <text evidence="1">The sequence shown here is derived from an EMBL/GenBank/DDBJ whole genome shotgun (WGS) entry which is preliminary data.</text>
</comment>
<dbReference type="SUPFAM" id="SSF56784">
    <property type="entry name" value="HAD-like"/>
    <property type="match status" value="1"/>
</dbReference>
<accession>A0ABU7RCJ2</accession>
<evidence type="ECO:0000313" key="1">
    <source>
        <dbReference type="EMBL" id="MEE6185711.1"/>
    </source>
</evidence>
<dbReference type="Proteomes" id="UP001357452">
    <property type="component" value="Unassembled WGS sequence"/>
</dbReference>
<dbReference type="NCBIfam" id="TIGR01549">
    <property type="entry name" value="HAD-SF-IA-v1"/>
    <property type="match status" value="1"/>
</dbReference>
<evidence type="ECO:0000313" key="2">
    <source>
        <dbReference type="Proteomes" id="UP001357452"/>
    </source>
</evidence>
<keyword evidence="2" id="KW-1185">Reference proteome</keyword>
<dbReference type="SFLD" id="SFLDS00003">
    <property type="entry name" value="Haloacid_Dehalogenase"/>
    <property type="match status" value="1"/>
</dbReference>
<dbReference type="PANTHER" id="PTHR47478">
    <property type="match status" value="1"/>
</dbReference>
<dbReference type="Pfam" id="PF13419">
    <property type="entry name" value="HAD_2"/>
    <property type="match status" value="1"/>
</dbReference>
<dbReference type="InterPro" id="IPR023214">
    <property type="entry name" value="HAD_sf"/>
</dbReference>
<reference evidence="1 2" key="1">
    <citation type="submission" date="2024-01" db="EMBL/GenBank/DDBJ databases">
        <title>Niabella digestum sp. nov., isolated from waste digestion system.</title>
        <authorList>
            <person name="Zhang L."/>
        </authorList>
    </citation>
    <scope>NUCLEOTIDE SEQUENCE [LARGE SCALE GENOMIC DNA]</scope>
    <source>
        <strain evidence="1 2">A18</strain>
    </source>
</reference>
<dbReference type="InterPro" id="IPR011951">
    <property type="entry name" value="HAD-SF_hydro_IA_YjjG/PynA"/>
</dbReference>
<dbReference type="Gene3D" id="1.10.150.240">
    <property type="entry name" value="Putative phosphatase, domain 2"/>
    <property type="match status" value="1"/>
</dbReference>
<dbReference type="PANTHER" id="PTHR47478:SF1">
    <property type="entry name" value="PYRIMIDINE 5'-NUCLEOTIDASE YJJG"/>
    <property type="match status" value="1"/>
</dbReference>
<organism evidence="1 2">
    <name type="scientific">Niabella digestorum</name>
    <dbReference type="NCBI Taxonomy" id="3117701"/>
    <lineage>
        <taxon>Bacteria</taxon>
        <taxon>Pseudomonadati</taxon>
        <taxon>Bacteroidota</taxon>
        <taxon>Chitinophagia</taxon>
        <taxon>Chitinophagales</taxon>
        <taxon>Chitinophagaceae</taxon>
        <taxon>Niabella</taxon>
    </lineage>
</organism>
<dbReference type="NCBIfam" id="TIGR02254">
    <property type="entry name" value="YjjG_YfnB"/>
    <property type="match status" value="1"/>
</dbReference>
<dbReference type="InterPro" id="IPR041492">
    <property type="entry name" value="HAD_2"/>
</dbReference>
<sequence length="231" mass="27356">MKYKHLFFDLDHTLWDFDTNAKLTLQELYETLDLQRKGVDDFEKFYQNYLHHNMKLWERYRNGFIKQAELRIKRMRLTLLDFKIGDEALAETMSKRFLEMLPTRKALFPHTVEVLEYLKNKNYQLHLITNGFEEVQHQKIVNSNIHHYFDKVITSEASNSLKPNKEIFDFALSTTKAHIKESIMLGDDLVADIMGASNVGMDQVFINHIGKQPDFTPTYTVKCLKELKEIF</sequence>
<dbReference type="InterPro" id="IPR052550">
    <property type="entry name" value="Pyrimidine_5'-ntase_YjjG"/>
</dbReference>
<dbReference type="InterPro" id="IPR006439">
    <property type="entry name" value="HAD-SF_hydro_IA"/>
</dbReference>
<proteinExistence type="predicted"/>
<gene>
    <name evidence="1" type="ORF">V2H41_00360</name>
</gene>
<name>A0ABU7RCJ2_9BACT</name>